<dbReference type="GO" id="GO:0005524">
    <property type="term" value="F:ATP binding"/>
    <property type="evidence" value="ECO:0007669"/>
    <property type="project" value="InterPro"/>
</dbReference>
<dbReference type="GO" id="GO:0004222">
    <property type="term" value="F:metalloendopeptidase activity"/>
    <property type="evidence" value="ECO:0007669"/>
    <property type="project" value="InterPro"/>
</dbReference>
<dbReference type="AlphaFoldDB" id="A0A9N8DGP8"/>
<dbReference type="SUPFAM" id="SSF140990">
    <property type="entry name" value="FtsH protease domain-like"/>
    <property type="match status" value="1"/>
</dbReference>
<evidence type="ECO:0000313" key="4">
    <source>
        <dbReference type="Proteomes" id="UP001153069"/>
    </source>
</evidence>
<dbReference type="PANTHER" id="PTHR33471">
    <property type="entry name" value="ATP-DEPENDENT ZINC METALLOPROTEASE-RELATED"/>
    <property type="match status" value="1"/>
</dbReference>
<proteinExistence type="predicted"/>
<evidence type="ECO:0000256" key="1">
    <source>
        <dbReference type="SAM" id="Coils"/>
    </source>
</evidence>
<feature type="coiled-coil region" evidence="1">
    <location>
        <begin position="489"/>
        <end position="516"/>
    </location>
</feature>
<keyword evidence="2" id="KW-0732">Signal</keyword>
<feature type="signal peptide" evidence="2">
    <location>
        <begin position="1"/>
        <end position="22"/>
    </location>
</feature>
<gene>
    <name evidence="3" type="ORF">SEMRO_79_G042600.1</name>
</gene>
<dbReference type="Gene3D" id="1.20.58.760">
    <property type="entry name" value="Peptidase M41"/>
    <property type="match status" value="1"/>
</dbReference>
<dbReference type="EMBL" id="CAICTM010000078">
    <property type="protein sequence ID" value="CAB9500225.1"/>
    <property type="molecule type" value="Genomic_DNA"/>
</dbReference>
<dbReference type="Proteomes" id="UP001153069">
    <property type="component" value="Unassembled WGS sequence"/>
</dbReference>
<sequence>MLLLPKFIPLALAALLLPNTTAFNLPASSKLSSAPRLSINSRLLPSLHSTNTKSSSRLHLSSGSTEQTERQLQLLDYNLENGKLGDAIQLLQSNPDLVSFDGADGQKRWNAIFDTIEEQTALAEETVEQVNTRRMAEFPTTSTARTEMTQMYQTLKDIGQLRVFGAVPSRMPPAAGSHAVRPSMLEEITDLPMKALTPQPSNTLLYAGVAVALLEGVLSVATGINLNLLVFATLTAFGIDRILLNGAILESAYKILNPDVQNKIQRHEAGHFLCAYLLGCPVEGCVLDAWAALQDARFGTGRQVTAGTSFFDPVLSQQINERGGQVTRSSVDRYSIIVMAGIAAEAIHYGQADGGAGDEMALIAFLSQMNANVGSGAATWNNVSIRNQARWGALQSVLILREYKACYEALVQALDNGGSLGECIYAIEKAARDNQLGPLKEPLGYIVELAGDEEQWVTEPPEGSETASAAVMKETASVAAQPVNGKESLAKLNEYRKEVEEKLKSIDEKLHGISKD</sequence>
<protein>
    <submittedName>
        <fullName evidence="3">Uncharacterized protein</fullName>
    </submittedName>
</protein>
<comment type="caution">
    <text evidence="3">The sequence shown here is derived from an EMBL/GenBank/DDBJ whole genome shotgun (WGS) entry which is preliminary data.</text>
</comment>
<evidence type="ECO:0000256" key="2">
    <source>
        <dbReference type="SAM" id="SignalP"/>
    </source>
</evidence>
<dbReference type="OrthoDB" id="66620at2759"/>
<accession>A0A9N8DGP8</accession>
<name>A0A9N8DGP8_9STRA</name>
<dbReference type="GO" id="GO:0006508">
    <property type="term" value="P:proteolysis"/>
    <property type="evidence" value="ECO:0007669"/>
    <property type="project" value="InterPro"/>
</dbReference>
<dbReference type="PANTHER" id="PTHR33471:SF7">
    <property type="entry name" value="ATP-DEPENDENT ZINC METALLOPROTEASE-RELATED"/>
    <property type="match status" value="1"/>
</dbReference>
<keyword evidence="4" id="KW-1185">Reference proteome</keyword>
<evidence type="ECO:0000313" key="3">
    <source>
        <dbReference type="EMBL" id="CAB9500225.1"/>
    </source>
</evidence>
<organism evidence="3 4">
    <name type="scientific">Seminavis robusta</name>
    <dbReference type="NCBI Taxonomy" id="568900"/>
    <lineage>
        <taxon>Eukaryota</taxon>
        <taxon>Sar</taxon>
        <taxon>Stramenopiles</taxon>
        <taxon>Ochrophyta</taxon>
        <taxon>Bacillariophyta</taxon>
        <taxon>Bacillariophyceae</taxon>
        <taxon>Bacillariophycidae</taxon>
        <taxon>Naviculales</taxon>
        <taxon>Naviculaceae</taxon>
        <taxon>Seminavis</taxon>
    </lineage>
</organism>
<keyword evidence="1" id="KW-0175">Coiled coil</keyword>
<dbReference type="InterPro" id="IPR037219">
    <property type="entry name" value="Peptidase_M41-like"/>
</dbReference>
<reference evidence="3" key="1">
    <citation type="submission" date="2020-06" db="EMBL/GenBank/DDBJ databases">
        <authorList>
            <consortium name="Plant Systems Biology data submission"/>
        </authorList>
    </citation>
    <scope>NUCLEOTIDE SEQUENCE</scope>
    <source>
        <strain evidence="3">D6</strain>
    </source>
</reference>
<dbReference type="GO" id="GO:0004176">
    <property type="term" value="F:ATP-dependent peptidase activity"/>
    <property type="evidence" value="ECO:0007669"/>
    <property type="project" value="InterPro"/>
</dbReference>
<feature type="chain" id="PRO_5040374807" evidence="2">
    <location>
        <begin position="23"/>
        <end position="516"/>
    </location>
</feature>